<protein>
    <submittedName>
        <fullName evidence="1">Uncharacterized protein</fullName>
    </submittedName>
</protein>
<dbReference type="AlphaFoldDB" id="A0A8J6LEU1"/>
<keyword evidence="2" id="KW-1185">Reference proteome</keyword>
<organism evidence="1 2">
    <name type="scientific">Tenebrio molitor</name>
    <name type="common">Yellow mealworm beetle</name>
    <dbReference type="NCBI Taxonomy" id="7067"/>
    <lineage>
        <taxon>Eukaryota</taxon>
        <taxon>Metazoa</taxon>
        <taxon>Ecdysozoa</taxon>
        <taxon>Arthropoda</taxon>
        <taxon>Hexapoda</taxon>
        <taxon>Insecta</taxon>
        <taxon>Pterygota</taxon>
        <taxon>Neoptera</taxon>
        <taxon>Endopterygota</taxon>
        <taxon>Coleoptera</taxon>
        <taxon>Polyphaga</taxon>
        <taxon>Cucujiformia</taxon>
        <taxon>Tenebrionidae</taxon>
        <taxon>Tenebrio</taxon>
    </lineage>
</organism>
<evidence type="ECO:0000313" key="2">
    <source>
        <dbReference type="Proteomes" id="UP000719412"/>
    </source>
</evidence>
<dbReference type="Proteomes" id="UP000719412">
    <property type="component" value="Unassembled WGS sequence"/>
</dbReference>
<proteinExistence type="predicted"/>
<dbReference type="EMBL" id="JABDTM020016547">
    <property type="protein sequence ID" value="KAH0818825.1"/>
    <property type="molecule type" value="Genomic_DNA"/>
</dbReference>
<accession>A0A8J6LEU1</accession>
<name>A0A8J6LEU1_TENMO</name>
<gene>
    <name evidence="1" type="ORF">GEV33_003966</name>
</gene>
<sequence length="200" mass="22242">MHSPPTVSAEGDHQCQRESATAPVQMFLQHLGTSQPFIKQTYDLVHLIATTGHPYKIHPINAKGVPPGPSPVLRNYTMLRLPKPDITQLPKHLLTLSLSPTIASLIHCITLEATLALTPCTLDSSIRFTVAKRHCLASPVLKITPKSRTFSNIILIYEPHVWLEEVVPELAPQRKQTNADDNLDPKNANEEQLMACIREL</sequence>
<comment type="caution">
    <text evidence="1">The sequence shown here is derived from an EMBL/GenBank/DDBJ whole genome shotgun (WGS) entry which is preliminary data.</text>
</comment>
<reference evidence="1" key="2">
    <citation type="submission" date="2021-08" db="EMBL/GenBank/DDBJ databases">
        <authorList>
            <person name="Eriksson T."/>
        </authorList>
    </citation>
    <scope>NUCLEOTIDE SEQUENCE</scope>
    <source>
        <strain evidence="1">Stoneville</strain>
        <tissue evidence="1">Whole head</tissue>
    </source>
</reference>
<reference evidence="1" key="1">
    <citation type="journal article" date="2020" name="J Insects Food Feed">
        <title>The yellow mealworm (Tenebrio molitor) genome: a resource for the emerging insects as food and feed industry.</title>
        <authorList>
            <person name="Eriksson T."/>
            <person name="Andere A."/>
            <person name="Kelstrup H."/>
            <person name="Emery V."/>
            <person name="Picard C."/>
        </authorList>
    </citation>
    <scope>NUCLEOTIDE SEQUENCE</scope>
    <source>
        <strain evidence="1">Stoneville</strain>
        <tissue evidence="1">Whole head</tissue>
    </source>
</reference>
<evidence type="ECO:0000313" key="1">
    <source>
        <dbReference type="EMBL" id="KAH0818825.1"/>
    </source>
</evidence>